<dbReference type="OrthoDB" id="9789963at2"/>
<name>A0A169R7T8_9HYPH</name>
<dbReference type="RefSeq" id="WP_096486023.1">
    <property type="nucleotide sequence ID" value="NZ_AP014809.1"/>
</dbReference>
<organism evidence="1 2">
    <name type="scientific">Methylorubrum populi</name>
    <dbReference type="NCBI Taxonomy" id="223967"/>
    <lineage>
        <taxon>Bacteria</taxon>
        <taxon>Pseudomonadati</taxon>
        <taxon>Pseudomonadota</taxon>
        <taxon>Alphaproteobacteria</taxon>
        <taxon>Hyphomicrobiales</taxon>
        <taxon>Methylobacteriaceae</taxon>
        <taxon>Methylorubrum</taxon>
    </lineage>
</organism>
<accession>A0A169R7T8</accession>
<evidence type="ECO:0008006" key="3">
    <source>
        <dbReference type="Google" id="ProtNLM"/>
    </source>
</evidence>
<dbReference type="Proteomes" id="UP000218288">
    <property type="component" value="Chromosome"/>
</dbReference>
<dbReference type="EMBL" id="AP014809">
    <property type="protein sequence ID" value="BAU91992.1"/>
    <property type="molecule type" value="Genomic_DNA"/>
</dbReference>
<reference evidence="1 2" key="1">
    <citation type="journal article" date="2016" name="Genome Announc.">
        <title>Complete Genome Sequence of Methylobacterium populi P-1M, Isolated from Pink-Pigmented Household Biofilm.</title>
        <authorList>
            <person name="Morohoshi T."/>
            <person name="Ikeda T."/>
        </authorList>
    </citation>
    <scope>NUCLEOTIDE SEQUENCE [LARGE SCALE GENOMIC DNA]</scope>
    <source>
        <strain evidence="1 2">P-1M</strain>
    </source>
</reference>
<gene>
    <name evidence="1" type="ORF">MPPM_3387</name>
</gene>
<dbReference type="Gene3D" id="3.30.470.20">
    <property type="entry name" value="ATP-grasp fold, B domain"/>
    <property type="match status" value="1"/>
</dbReference>
<protein>
    <recommendedName>
        <fullName evidence="3">ATP-grasp domain-containing protein</fullName>
    </recommendedName>
</protein>
<dbReference type="InterPro" id="IPR047778">
    <property type="entry name" value="STM4014-like"/>
</dbReference>
<dbReference type="NCBIfam" id="NF038074">
    <property type="entry name" value="fam_STM4014"/>
    <property type="match status" value="1"/>
</dbReference>
<sequence length="394" mass="41629">MTRAAGPSGLPLPAGSIGPCVILGVAGDERVQGFCAALVRAGQPPAQVLDYADFVEAPDRLGALFPEGRGLLRIDSPGGGPRIRQILLRLVGETDAEDGGEAMREATRLRPGHAVQRGLTAALRLARRVVPPGVALTHEADTVALFYDKRACHAAMAAQGLPVPRALPPAGSFDALVEAMRAAGLTRVFVKPRFGSGAAGIAALTVARDGIAADTSAEHVPGAGTGVLHHSHRMRRYRGPAAVALVDAILAQDAHVEQWVPKAALDGGACDLRVLVVDGEPAHIVLRRARGPITNLDLGGRRADAEALRALAPPAVWEAMRADCRRFAASFPQTFHVAFDVALTVSLRRHVFFEANAFGDLIRRVRHEGLGPYEWQVARLPGWLAARRPVGLAA</sequence>
<evidence type="ECO:0000313" key="1">
    <source>
        <dbReference type="EMBL" id="BAU91992.1"/>
    </source>
</evidence>
<evidence type="ECO:0000313" key="2">
    <source>
        <dbReference type="Proteomes" id="UP000218288"/>
    </source>
</evidence>
<proteinExistence type="predicted"/>
<dbReference type="AlphaFoldDB" id="A0A169R7T8"/>
<dbReference type="SUPFAM" id="SSF56059">
    <property type="entry name" value="Glutathione synthetase ATP-binding domain-like"/>
    <property type="match status" value="1"/>
</dbReference>